<evidence type="ECO:0000313" key="1">
    <source>
        <dbReference type="EMBL" id="BCZ48702.1"/>
    </source>
</evidence>
<dbReference type="Proteomes" id="UP000824633">
    <property type="component" value="Chromosome"/>
</dbReference>
<organism evidence="1 2">
    <name type="scientific">Clostridium gelidum</name>
    <dbReference type="NCBI Taxonomy" id="704125"/>
    <lineage>
        <taxon>Bacteria</taxon>
        <taxon>Bacillati</taxon>
        <taxon>Bacillota</taxon>
        <taxon>Clostridia</taxon>
        <taxon>Eubacteriales</taxon>
        <taxon>Clostridiaceae</taxon>
        <taxon>Clostridium</taxon>
    </lineage>
</organism>
<name>A0ABN6J394_9CLOT</name>
<sequence length="129" mass="15944">MGLFYHLNYTNATRRFFDAYEEWTPRILLNCKKIYFYNKDFYMRRIREESIITTTNDEKRLKKILDMIEIANDMTKYIEVNCKSKRLRDTFKEYYKSFRAEYIKLFNEINEVDIKNKAKVIIENNVCRE</sequence>
<gene>
    <name evidence="1" type="ORF">psyc5s11_47690</name>
</gene>
<dbReference type="EMBL" id="AP024849">
    <property type="protein sequence ID" value="BCZ48702.1"/>
    <property type="molecule type" value="Genomic_DNA"/>
</dbReference>
<keyword evidence="2" id="KW-1185">Reference proteome</keyword>
<proteinExistence type="predicted"/>
<reference evidence="2" key="1">
    <citation type="submission" date="2021-07" db="EMBL/GenBank/DDBJ databases">
        <title>Complete genome sequencing of a Clostridium isolate.</title>
        <authorList>
            <person name="Ueki A."/>
            <person name="Tonouchi A."/>
        </authorList>
    </citation>
    <scope>NUCLEOTIDE SEQUENCE [LARGE SCALE GENOMIC DNA]</scope>
    <source>
        <strain evidence="2">C5S11</strain>
    </source>
</reference>
<evidence type="ECO:0000313" key="2">
    <source>
        <dbReference type="Proteomes" id="UP000824633"/>
    </source>
</evidence>
<accession>A0ABN6J394</accession>
<protein>
    <submittedName>
        <fullName evidence="1">Uncharacterized protein</fullName>
    </submittedName>
</protein>